<feature type="transmembrane region" description="Helical" evidence="1">
    <location>
        <begin position="318"/>
        <end position="340"/>
    </location>
</feature>
<evidence type="ECO:0000256" key="1">
    <source>
        <dbReference type="SAM" id="Phobius"/>
    </source>
</evidence>
<gene>
    <name evidence="2" type="ORF">SAMN05660209_03345</name>
</gene>
<feature type="transmembrane region" description="Helical" evidence="1">
    <location>
        <begin position="70"/>
        <end position="88"/>
    </location>
</feature>
<dbReference type="RefSeq" id="WP_091158631.1">
    <property type="nucleotide sequence ID" value="NZ_FNOT01000009.1"/>
</dbReference>
<keyword evidence="1" id="KW-1133">Transmembrane helix</keyword>
<proteinExistence type="predicted"/>
<accession>A0A1H3LHQ8</accession>
<feature type="transmembrane region" description="Helical" evidence="1">
    <location>
        <begin position="239"/>
        <end position="259"/>
    </location>
</feature>
<feature type="transmembrane region" description="Helical" evidence="1">
    <location>
        <begin position="279"/>
        <end position="298"/>
    </location>
</feature>
<dbReference type="AlphaFoldDB" id="A0A1H3LHQ8"/>
<evidence type="ECO:0000313" key="2">
    <source>
        <dbReference type="EMBL" id="SDY63699.1"/>
    </source>
</evidence>
<feature type="transmembrane region" description="Helical" evidence="1">
    <location>
        <begin position="416"/>
        <end position="433"/>
    </location>
</feature>
<sequence length="434" mass="45224">MTPLAHGVGSRTDLPIPLGLALYGAGAVVLFGFAVLLLFWRRPHLGGPGSGRPLPAGVQRLADATSVRRAAQAVALLLAVVVPVAAFAGPADPDRNLAPWALYVTFWVGLVPASLLLGPVWRVANPLRLLHAGLRRVLPPPPAVALLPRLGLWPAAVSLLVFLFFELVLPTRAEPAVVGGFLVGWAAAHLALAAVFGEDWFARGDGFEVYSTLVARLSPWGRRDDGRLVLRDPLSNANAVPETPGLAAVVVVLLGSTGFDGLSRTESWQTGPGAADDALSGTLGLLAVVALVAVLYLAGTRLSGRMAGRPPGPQPRRYAATVLPIALGYTVAHYASLLLLDGQRTWILASNPLGRDGVDLFGTAANVVDLTAIPPDAIAYVQVGAVVLGHVLGVVLAHERALRSAPRARASDQLPLVTVMTLLTVGGLGLLFGF</sequence>
<feature type="transmembrane region" description="Helical" evidence="1">
    <location>
        <begin position="377"/>
        <end position="396"/>
    </location>
</feature>
<dbReference type="EMBL" id="FNOT01000009">
    <property type="protein sequence ID" value="SDY63699.1"/>
    <property type="molecule type" value="Genomic_DNA"/>
</dbReference>
<evidence type="ECO:0000313" key="3">
    <source>
        <dbReference type="Proteomes" id="UP000198921"/>
    </source>
</evidence>
<name>A0A1H3LHQ8_9ACTN</name>
<feature type="transmembrane region" description="Helical" evidence="1">
    <location>
        <begin position="142"/>
        <end position="165"/>
    </location>
</feature>
<keyword evidence="1" id="KW-0472">Membrane</keyword>
<feature type="transmembrane region" description="Helical" evidence="1">
    <location>
        <begin position="177"/>
        <end position="196"/>
    </location>
</feature>
<keyword evidence="3" id="KW-1185">Reference proteome</keyword>
<reference evidence="3" key="1">
    <citation type="submission" date="2016-10" db="EMBL/GenBank/DDBJ databases">
        <authorList>
            <person name="Varghese N."/>
            <person name="Submissions S."/>
        </authorList>
    </citation>
    <scope>NUCLEOTIDE SEQUENCE [LARGE SCALE GENOMIC DNA]</scope>
    <source>
        <strain evidence="3">DSM 45422</strain>
    </source>
</reference>
<protein>
    <submittedName>
        <fullName evidence="2">Uncharacterized protein</fullName>
    </submittedName>
</protein>
<dbReference type="OrthoDB" id="8168962at2"/>
<organism evidence="2 3">
    <name type="scientific">Geodermatophilus africanus</name>
    <dbReference type="NCBI Taxonomy" id="1137993"/>
    <lineage>
        <taxon>Bacteria</taxon>
        <taxon>Bacillati</taxon>
        <taxon>Actinomycetota</taxon>
        <taxon>Actinomycetes</taxon>
        <taxon>Geodermatophilales</taxon>
        <taxon>Geodermatophilaceae</taxon>
        <taxon>Geodermatophilus</taxon>
    </lineage>
</organism>
<feature type="transmembrane region" description="Helical" evidence="1">
    <location>
        <begin position="100"/>
        <end position="121"/>
    </location>
</feature>
<keyword evidence="1" id="KW-0812">Transmembrane</keyword>
<dbReference type="STRING" id="1137993.SAMN05660209_03345"/>
<dbReference type="Proteomes" id="UP000198921">
    <property type="component" value="Unassembled WGS sequence"/>
</dbReference>
<feature type="transmembrane region" description="Helical" evidence="1">
    <location>
        <begin position="20"/>
        <end position="40"/>
    </location>
</feature>